<dbReference type="NCBIfam" id="TIGR02138">
    <property type="entry name" value="phosphate_pstC"/>
    <property type="match status" value="1"/>
</dbReference>
<dbReference type="CDD" id="cd06261">
    <property type="entry name" value="TM_PBP2"/>
    <property type="match status" value="1"/>
</dbReference>
<dbReference type="HOGENOM" id="CLU_033621_1_3_2"/>
<feature type="transmembrane region" description="Helical" evidence="9">
    <location>
        <begin position="285"/>
        <end position="308"/>
    </location>
</feature>
<feature type="transmembrane region" description="Helical" evidence="9">
    <location>
        <begin position="114"/>
        <end position="135"/>
    </location>
</feature>
<dbReference type="EMBL" id="DP000238">
    <property type="protein sequence ID" value="ABK77209.1"/>
    <property type="molecule type" value="Genomic_DNA"/>
</dbReference>
<comment type="similarity">
    <text evidence="2 10">Belongs to the binding-protein-dependent transport system permease family. CysTW subfamily.</text>
</comment>
<dbReference type="SUPFAM" id="SSF161098">
    <property type="entry name" value="MetI-like"/>
    <property type="match status" value="1"/>
</dbReference>
<dbReference type="GO" id="GO:0006817">
    <property type="term" value="P:phosphate ion transport"/>
    <property type="evidence" value="ECO:0007669"/>
    <property type="project" value="UniProtKB-KW"/>
</dbReference>
<feature type="transmembrane region" description="Helical" evidence="9">
    <location>
        <begin position="75"/>
        <end position="102"/>
    </location>
</feature>
<comment type="subcellular location">
    <subcellularLocation>
        <location evidence="1 9">Cell membrane</location>
        <topology evidence="1 9">Multi-pass membrane protein</topology>
    </subcellularLocation>
</comment>
<dbReference type="STRING" id="414004.CENSYa_0576"/>
<keyword evidence="4 10" id="KW-1003">Cell membrane</keyword>
<evidence type="ECO:0000313" key="12">
    <source>
        <dbReference type="EMBL" id="ABK77209.1"/>
    </source>
</evidence>
<comment type="caution">
    <text evidence="10">Lacks conserved residue(s) required for the propagation of feature annotation.</text>
</comment>
<dbReference type="Pfam" id="PF00528">
    <property type="entry name" value="BPD_transp_1"/>
    <property type="match status" value="1"/>
</dbReference>
<gene>
    <name evidence="12" type="ordered locus">CENSYa_0576</name>
</gene>
<keyword evidence="3 9" id="KW-0813">Transport</keyword>
<dbReference type="EnsemblBacteria" id="ABK77209">
    <property type="protein sequence ID" value="ABK77209"/>
    <property type="gene ID" value="CENSYa_0576"/>
</dbReference>
<dbReference type="GO" id="GO:0005886">
    <property type="term" value="C:plasma membrane"/>
    <property type="evidence" value="ECO:0007669"/>
    <property type="project" value="UniProtKB-SubCell"/>
</dbReference>
<keyword evidence="8 9" id="KW-0472">Membrane</keyword>
<dbReference type="PROSITE" id="PS50928">
    <property type="entry name" value="ABC_TM1"/>
    <property type="match status" value="1"/>
</dbReference>
<dbReference type="InterPro" id="IPR000515">
    <property type="entry name" value="MetI-like"/>
</dbReference>
<organism evidence="12 13">
    <name type="scientific">Cenarchaeum symbiosum (strain A)</name>
    <dbReference type="NCBI Taxonomy" id="414004"/>
    <lineage>
        <taxon>Archaea</taxon>
        <taxon>Nitrososphaerota</taxon>
        <taxon>Candidatus Cenarchaeales</taxon>
        <taxon>Candidatus Cenarchaeaceae</taxon>
        <taxon>Candidatus Cenarchaeum</taxon>
    </lineage>
</organism>
<evidence type="ECO:0000256" key="6">
    <source>
        <dbReference type="ARBA" id="ARBA00022692"/>
    </source>
</evidence>
<evidence type="ECO:0000259" key="11">
    <source>
        <dbReference type="PROSITE" id="PS50928"/>
    </source>
</evidence>
<name>A0RV42_CENSY</name>
<dbReference type="PATRIC" id="fig|414004.10.peg.526"/>
<evidence type="ECO:0000256" key="3">
    <source>
        <dbReference type="ARBA" id="ARBA00022448"/>
    </source>
</evidence>
<dbReference type="Gene3D" id="1.10.3720.10">
    <property type="entry name" value="MetI-like"/>
    <property type="match status" value="1"/>
</dbReference>
<dbReference type="AlphaFoldDB" id="A0RV42"/>
<keyword evidence="7 9" id="KW-1133">Transmembrane helix</keyword>
<dbReference type="Proteomes" id="UP000000758">
    <property type="component" value="Chromosome"/>
</dbReference>
<dbReference type="KEGG" id="csy:CENSYa_0576"/>
<feature type="domain" description="ABC transmembrane type-1" evidence="11">
    <location>
        <begin position="76"/>
        <end position="304"/>
    </location>
</feature>
<evidence type="ECO:0000256" key="7">
    <source>
        <dbReference type="ARBA" id="ARBA00022989"/>
    </source>
</evidence>
<keyword evidence="5 10" id="KW-0592">Phosphate transport</keyword>
<comment type="function">
    <text evidence="10">Part of the binding-protein-dependent transport system for phosphate; probably responsible for the translocation of the substrate across the membrane.</text>
</comment>
<dbReference type="InterPro" id="IPR051124">
    <property type="entry name" value="Phosphate_Transport_Permease"/>
</dbReference>
<dbReference type="PANTHER" id="PTHR30425">
    <property type="entry name" value="PHOSPHATE TRANSPORT SYSTEM PERMEASE PROTEIN PST"/>
    <property type="match status" value="1"/>
</dbReference>
<evidence type="ECO:0000256" key="10">
    <source>
        <dbReference type="RuleBase" id="RU363054"/>
    </source>
</evidence>
<evidence type="ECO:0000256" key="5">
    <source>
        <dbReference type="ARBA" id="ARBA00022592"/>
    </source>
</evidence>
<feature type="transmembrane region" description="Helical" evidence="9">
    <location>
        <begin position="20"/>
        <end position="42"/>
    </location>
</feature>
<evidence type="ECO:0000313" key="13">
    <source>
        <dbReference type="Proteomes" id="UP000000758"/>
    </source>
</evidence>
<keyword evidence="6 9" id="KW-0812">Transmembrane</keyword>
<proteinExistence type="inferred from homology"/>
<dbReference type="InterPro" id="IPR035906">
    <property type="entry name" value="MetI-like_sf"/>
</dbReference>
<evidence type="ECO:0000256" key="9">
    <source>
        <dbReference type="RuleBase" id="RU363032"/>
    </source>
</evidence>
<reference evidence="12 13" key="1">
    <citation type="journal article" date="2006" name="Proc. Natl. Acad. Sci. U.S.A.">
        <title>Genomic analysis of the uncultivated marine crenarchaeote Cenarchaeum symbiosum.</title>
        <authorList>
            <person name="Hallam S.J."/>
            <person name="Konstantinidis K.T."/>
            <person name="Putnam N."/>
            <person name="Schleper C."/>
            <person name="Watanabe Y."/>
            <person name="Sugahara J."/>
            <person name="Preston C."/>
            <person name="de la Torre J."/>
            <person name="Richardson P.M."/>
            <person name="DeLong E.F."/>
        </authorList>
    </citation>
    <scope>NUCLEOTIDE SEQUENCE [LARGE SCALE GENOMIC DNA]</scope>
    <source>
        <strain evidence="13">A</strain>
    </source>
</reference>
<dbReference type="GO" id="GO:0005315">
    <property type="term" value="F:phosphate transmembrane transporter activity"/>
    <property type="evidence" value="ECO:0007669"/>
    <property type="project" value="InterPro"/>
</dbReference>
<evidence type="ECO:0000256" key="1">
    <source>
        <dbReference type="ARBA" id="ARBA00004651"/>
    </source>
</evidence>
<protein>
    <recommendedName>
        <fullName evidence="10">Phosphate transport system permease protein</fullName>
    </recommendedName>
</protein>
<evidence type="ECO:0000256" key="4">
    <source>
        <dbReference type="ARBA" id="ARBA00022475"/>
    </source>
</evidence>
<sequence length="321" mass="34465">MRHSRHRPGGRAISDRLFRLGATIAGAYVLAVILVIFLQLGIESAPIWEKEGAAFIWGTDWNPVEGRDSFGALPYIVGTLLTAGIAMAIGVPLSIGIAMLVIIAPGKIGAPLGYLVELIEAVPSVIFGLWGLFVFRVYLRDWVEKPLHDMFGDSIFLFSGTPFGLDVLSASLILAIMIIPTISAVSREVMTAVPQQQKEAAYMLGSTTWEMFRMAVFPYSKAGLIGASVLGLGRAVGETMAVTMLIGNATGLRAIPESLFDPAQSMASIMANEFIEADLVFHVPALIGVALVLLLISMAINVGAHFLVSRMLHIRQEAVNS</sequence>
<accession>A0RV42</accession>
<dbReference type="InterPro" id="IPR011864">
    <property type="entry name" value="Phosphate_PstC"/>
</dbReference>
<feature type="transmembrane region" description="Helical" evidence="9">
    <location>
        <begin position="155"/>
        <end position="179"/>
    </location>
</feature>
<dbReference type="PANTHER" id="PTHR30425:SF1">
    <property type="entry name" value="PHOSPHATE TRANSPORT SYSTEM PERMEASE PROTEIN PSTC"/>
    <property type="match status" value="1"/>
</dbReference>
<evidence type="ECO:0000256" key="2">
    <source>
        <dbReference type="ARBA" id="ARBA00007069"/>
    </source>
</evidence>
<evidence type="ECO:0000256" key="8">
    <source>
        <dbReference type="ARBA" id="ARBA00023136"/>
    </source>
</evidence>
<keyword evidence="13" id="KW-1185">Reference proteome</keyword>